<evidence type="ECO:0000313" key="1">
    <source>
        <dbReference type="EMBL" id="KAI4352506.1"/>
    </source>
</evidence>
<keyword evidence="2" id="KW-1185">Reference proteome</keyword>
<sequence length="537" mass="59376">MLGKSCCLILLLITAASLFASHSNSFPLSTNNRWIINSTGQRVKLHCVNWSAHLNAMLVEGLEVQLLKDIVGQVKNLGFNCVRLTWATYMFTRHATARVGETLDSLGLTGVKAGITQYNPFILNMTHVDAYASVVDELGMQGLMVVADNHVSDPKWCCSDNDGNGFFGDKEFNPDEWLQGLSMVANRFRGKAQVVAMSLRNELRGPNQNQNAWYNYMSQGATTVHQANPDVLVIVSGLSYDLDLSFLKTKPLGVNIGNKLVHEAHLYAWSRGSADAWTNQPVNRVCSETIQGLNDRAGFLMSGPNPVPLFMSEFGFDMRRDQNSDRFLSCVLSFLAGVDLDWALWTLQGSYYIRQAAVTTATATLFEEEFGVLNDDWKTIRYPEFPHRFQLVEKMLQDPSSSSPNSYIMFHPMSGQCVQANNNEVEVGDCGGKTRWIQQGQQIKVVDTGLCMKAVGDGSSPILSNDCSSEQSSWQTLSASNLHLGASDGHGQTLCMQRESPSSSKIVTTKCICVDDDPACLDNPQSQWFRLVSTNVD</sequence>
<dbReference type="EMBL" id="CM039428">
    <property type="protein sequence ID" value="KAI4352506.1"/>
    <property type="molecule type" value="Genomic_DNA"/>
</dbReference>
<comment type="caution">
    <text evidence="1">The sequence shown here is derived from an EMBL/GenBank/DDBJ whole genome shotgun (WGS) entry which is preliminary data.</text>
</comment>
<accession>A0ACB9PVF3</accession>
<proteinExistence type="predicted"/>
<organism evidence="1 2">
    <name type="scientific">Bauhinia variegata</name>
    <name type="common">Purple orchid tree</name>
    <name type="synonym">Phanera variegata</name>
    <dbReference type="NCBI Taxonomy" id="167791"/>
    <lineage>
        <taxon>Eukaryota</taxon>
        <taxon>Viridiplantae</taxon>
        <taxon>Streptophyta</taxon>
        <taxon>Embryophyta</taxon>
        <taxon>Tracheophyta</taxon>
        <taxon>Spermatophyta</taxon>
        <taxon>Magnoliopsida</taxon>
        <taxon>eudicotyledons</taxon>
        <taxon>Gunneridae</taxon>
        <taxon>Pentapetalae</taxon>
        <taxon>rosids</taxon>
        <taxon>fabids</taxon>
        <taxon>Fabales</taxon>
        <taxon>Fabaceae</taxon>
        <taxon>Cercidoideae</taxon>
        <taxon>Cercideae</taxon>
        <taxon>Bauhiniinae</taxon>
        <taxon>Bauhinia</taxon>
    </lineage>
</organism>
<evidence type="ECO:0000313" key="2">
    <source>
        <dbReference type="Proteomes" id="UP000828941"/>
    </source>
</evidence>
<dbReference type="Proteomes" id="UP000828941">
    <property type="component" value="Chromosome 3"/>
</dbReference>
<protein>
    <submittedName>
        <fullName evidence="1">Uncharacterized protein</fullName>
    </submittedName>
</protein>
<name>A0ACB9PVF3_BAUVA</name>
<reference evidence="1 2" key="1">
    <citation type="journal article" date="2022" name="DNA Res.">
        <title>Chromosomal-level genome assembly of the orchid tree Bauhinia variegata (Leguminosae; Cercidoideae) supports the allotetraploid origin hypothesis of Bauhinia.</title>
        <authorList>
            <person name="Zhong Y."/>
            <person name="Chen Y."/>
            <person name="Zheng D."/>
            <person name="Pang J."/>
            <person name="Liu Y."/>
            <person name="Luo S."/>
            <person name="Meng S."/>
            <person name="Qian L."/>
            <person name="Wei D."/>
            <person name="Dai S."/>
            <person name="Zhou R."/>
        </authorList>
    </citation>
    <scope>NUCLEOTIDE SEQUENCE [LARGE SCALE GENOMIC DNA]</scope>
    <source>
        <strain evidence="1">BV-YZ2020</strain>
    </source>
</reference>
<gene>
    <name evidence="1" type="ORF">L6164_006751</name>
</gene>